<dbReference type="PATRIC" id="fig|1348973.3.peg.981"/>
<name>A0A072NSY0_SCHAZ</name>
<dbReference type="AlphaFoldDB" id="A0A072NSY0"/>
<gene>
    <name evidence="1" type="ORF">M670_01007</name>
</gene>
<evidence type="ECO:0000313" key="1">
    <source>
        <dbReference type="EMBL" id="KEF39983.1"/>
    </source>
</evidence>
<dbReference type="OrthoDB" id="2974113at2"/>
<evidence type="ECO:0000313" key="2">
    <source>
        <dbReference type="Proteomes" id="UP000027936"/>
    </source>
</evidence>
<dbReference type="Proteomes" id="UP000027936">
    <property type="component" value="Unassembled WGS sequence"/>
</dbReference>
<dbReference type="EMBL" id="JJRY01000002">
    <property type="protein sequence ID" value="KEF39983.1"/>
    <property type="molecule type" value="Genomic_DNA"/>
</dbReference>
<reference evidence="1 2" key="1">
    <citation type="submission" date="2014-04" db="EMBL/GenBank/DDBJ databases">
        <title>Draft genome sequence of Bacillus azotoformans MEV2011, a (co-) denitrifying strain unable to grow in the presence of oxygen.</title>
        <authorList>
            <person name="Nielsen M."/>
            <person name="Schreiber L."/>
            <person name="Finster K."/>
            <person name="Schramm A."/>
        </authorList>
    </citation>
    <scope>NUCLEOTIDE SEQUENCE [LARGE SCALE GENOMIC DNA]</scope>
    <source>
        <strain evidence="1 2">MEV2011</strain>
    </source>
</reference>
<dbReference type="RefSeq" id="WP_035193731.1">
    <property type="nucleotide sequence ID" value="NZ_JJRY01000002.1"/>
</dbReference>
<organism evidence="1 2">
    <name type="scientific">Schinkia azotoformans MEV2011</name>
    <dbReference type="NCBI Taxonomy" id="1348973"/>
    <lineage>
        <taxon>Bacteria</taxon>
        <taxon>Bacillati</taxon>
        <taxon>Bacillota</taxon>
        <taxon>Bacilli</taxon>
        <taxon>Bacillales</taxon>
        <taxon>Bacillaceae</taxon>
        <taxon>Calidifontibacillus/Schinkia group</taxon>
        <taxon>Schinkia</taxon>
    </lineage>
</organism>
<comment type="caution">
    <text evidence="1">The sequence shown here is derived from an EMBL/GenBank/DDBJ whole genome shotgun (WGS) entry which is preliminary data.</text>
</comment>
<accession>A0A072NSY0</accession>
<protein>
    <submittedName>
        <fullName evidence="1">Uncharacterized protein</fullName>
    </submittedName>
</protein>
<proteinExistence type="predicted"/>
<sequence length="85" mass="9865">METRYRVFDVEHEDLYVAVLGHYFKLSEAKQVFKESKVSEAKDDSIMIEIAKNNTSEVDAILRFGVDEAERFALAMMNLCHSIKY</sequence>